<feature type="compositionally biased region" description="Acidic residues" evidence="2">
    <location>
        <begin position="1484"/>
        <end position="1512"/>
    </location>
</feature>
<feature type="compositionally biased region" description="Basic and acidic residues" evidence="2">
    <location>
        <begin position="2525"/>
        <end position="2536"/>
    </location>
</feature>
<feature type="compositionally biased region" description="Pro residues" evidence="2">
    <location>
        <begin position="1303"/>
        <end position="1313"/>
    </location>
</feature>
<dbReference type="InterPro" id="IPR012337">
    <property type="entry name" value="RNaseH-like_sf"/>
</dbReference>
<proteinExistence type="predicted"/>
<feature type="region of interest" description="Disordered" evidence="2">
    <location>
        <begin position="202"/>
        <end position="228"/>
    </location>
</feature>
<evidence type="ECO:0000259" key="4">
    <source>
        <dbReference type="Pfam" id="PF24626"/>
    </source>
</evidence>
<feature type="coiled-coil region" evidence="1">
    <location>
        <begin position="2113"/>
        <end position="2157"/>
    </location>
</feature>
<dbReference type="Proteomes" id="UP000265515">
    <property type="component" value="Unassembled WGS sequence"/>
</dbReference>
<evidence type="ECO:0000256" key="1">
    <source>
        <dbReference type="SAM" id="Coils"/>
    </source>
</evidence>
<feature type="compositionally biased region" description="Low complexity" evidence="2">
    <location>
        <begin position="1273"/>
        <end position="1284"/>
    </location>
</feature>
<feature type="region of interest" description="Disordered" evidence="2">
    <location>
        <begin position="1479"/>
        <end position="1551"/>
    </location>
</feature>
<dbReference type="InterPro" id="IPR056924">
    <property type="entry name" value="SH3_Tf2-1"/>
</dbReference>
<feature type="region of interest" description="Disordered" evidence="2">
    <location>
        <begin position="846"/>
        <end position="955"/>
    </location>
</feature>
<dbReference type="GO" id="GO:0003676">
    <property type="term" value="F:nucleic acid binding"/>
    <property type="evidence" value="ECO:0007669"/>
    <property type="project" value="InterPro"/>
</dbReference>
<organism evidence="5 6">
    <name type="scientific">Chara braunii</name>
    <name type="common">Braun's stonewort</name>
    <dbReference type="NCBI Taxonomy" id="69332"/>
    <lineage>
        <taxon>Eukaryota</taxon>
        <taxon>Viridiplantae</taxon>
        <taxon>Streptophyta</taxon>
        <taxon>Charophyceae</taxon>
        <taxon>Charales</taxon>
        <taxon>Characeae</taxon>
        <taxon>Chara</taxon>
    </lineage>
</organism>
<evidence type="ECO:0000313" key="5">
    <source>
        <dbReference type="EMBL" id="GBG64381.1"/>
    </source>
</evidence>
<feature type="coiled-coil region" evidence="1">
    <location>
        <begin position="2018"/>
        <end position="2071"/>
    </location>
</feature>
<evidence type="ECO:0000256" key="2">
    <source>
        <dbReference type="SAM" id="MobiDB-lite"/>
    </source>
</evidence>
<evidence type="ECO:0000313" key="6">
    <source>
        <dbReference type="Proteomes" id="UP000265515"/>
    </source>
</evidence>
<sequence>MGDDKQGAQVRLKGETFLCWTGAWDVLDKDLEFQAQDQRPTNNLKSKTAFETGYARPSPAGGKYEYSRVGEQFAIPKLSLSPNQTNYCKDVSDEALYEIARRSQQKFESDQMERVARYAAEHGVDVPGTGGVRGGEVGRQPVEGALGGVGRDGGGGDTEEGAIDVDREARVPGEKGVPGHEDVPEVYPGTGERMEDFLRRAANGPVGEGSSKRKEGGTDPVAAPGGKRLRQQKVTDVYGGECVARHKKTFLRWLYSSGVPFNAFRNQAWKAYQQVLLEQPGSSPRAVFPSHSEIASMQAVETHREELAEELEEVRQPFWITGATLLSDGRKSQDGRPIVNFLAAGSRGVVVYTTINRKGEPDDAVHVLRRWVTIFHEFSFGGPQRVNAICTDSASAYVGAGRALASHWTPHRRTWGLGRRITWLPCSVHVCNKLLSDMGTSCDAFVDAITRARVLVVFFKTHQAALYFFRKRNPNKGFVLSCETRFAPVYSMLERLLALQDALQAMMRGDDGREFASIPWSADVCNMARWVRRQIRWEPWWHTMATIVHIMQPVMELLRRMDRGGQYMSLMIEWTQDLVRRVTDACAPLGRVFADCIIRRVQARTQHMLEPAHCVGFLLNPRRRHVEYFSGEVRDYPRWLVRQAKRYILTQTGYEEDGVEYIIACRQFEDFHMQQGTFGDWGGEEGRARGRACSGDRETIECASWWSQYGSGAPELQRCALRVMHMWSCASPAERNWAVHEGIHTKKRNQLAFEKVVQLVEITANVRLSEYRRAGCGYVLPWQRDEGMLDCQGGLELEPVRTGTRRGMTPEEIARQVALITKDPIEVSAPPAAEAVFGRRASIFRPYPREDDSDEEPVPEAADDPALRIPREIDETHLNPEEDTRAHTARRDADRAEREMMGGEEELWGPFGEVASTGNTGARATSPAPTRQESSMPPPSAPSPAPPSPVAPYEPTTVAKDTEELASSLPQRGLLHRGGAVRQLRLRSPSLGVLQKEGGPSAAAVEGEMTVEGGLEGTTIAGVVDQITVAAATSLLEEMAASVLAEEAPAPRGADAVEGQAGVAGGAAGGAAGGEAGGAAGGAAALDGLVAAAAGAAGGADAVEGGMPGAVEEEIGAQAEVSRGGGDERLMQQFLTEQYDPVMAGMTPGRRRDEGVGDARCVVRETTTGLVVPFSGLHLAQGRQSQPVSVAVHGVPLPIITDLGSEPVVAPPRLPSHFAPQEVRRPLDADELAREAVRDVTRLDRRVFDQRLQHPPWQAIPPVPWGPASPVWSGSTSTGARTTGDVPGVSGGVVETAPRTRDMPPPPPRPPVADPSSSPTGKGSRSPHTPGRSRIRDTTAVVGDVSDTALFRRTDIDLDSTRRVTEHTARLQPGLGPRGCRMTAAREVAASGCEPQRGRGRGVSVDSLEYALMTATRAVHEQTPHKRGVPPRPRPVPAEGGDALGETSGAEGLGMPRGSHRKQTVTEASARVVVLRKAGAPVTIEEDDPDTDVAVREEDEDYEGEEEGEEESERGSDGDYDHDEHKPPPAPPKEAELRAQEEKLRQQAQAVESLKAELKKKEEAAQKEARRKLLIADVEKEKKKHKLELILLRPSILGAKIKGLLDCGATRNFISPKAVSKLHLDQRDYLHSRLDMTSGRHPEANGQPEVMNQILFQLLRAVISPDQQDWDLHLSRAQLVYNTFVHSSTGFTPYRLHWGREPRQALDDIIDKATPTLTPGTAEFTRRYRVDVERARANLLKTQKAMIQQANKHRRPSTIRTGDWVWVLSCELSREEDISPKLLPRYMGPWQVLNTVGADPFGPSYTVDVPLHLQTCPVFHASKLLPFTPADAFPDRPPQFGPPIPGKGYEVETVEDESGSKATPWTRSSQDSRKPSWALFGALMIRALLLQMGLIRLLESGTLRLKQSATSAVQISCATSAVPRHSAKSQYHVSSATSQYHVSSATSQCQISSATSAVPDQQCHVRSARSHCHVRHSATATSAVTRKQHCHVSNMTGLPGQLANETIAAYKQRCLAQIEAEEQRLLAVEAARIQAEEAAAAEKLRLQADAEADAQARRKEAQDLLQRHEANSIDRLKYWHFQPNGDDATPEEKHKEFPSKLVTRLLYACNYQRSELERQHRDLTQQHQELATLRRTVQSHEDATRALNARLLDLEQAVPGPAAGASSSAPSSCQLEDRVDHVVAMLGDISTFAAPTTTISSQLHSWKTEVQKLQSTNADDNPKMYKMPTFNLERFDDYTQQNPVLWWEAFTTQLRILPVAKHAYIGALFLNSKGGCQTWLSHLATSHGVDVPDLKDVITWEELTRLWKKRFIVDDAPTLAINRLFTMSQGNIATRDWLTEWQKIAAVPNLNLPFQHLRCEFYNRENAPRPHPLGKELARDVLLKAELRGGDPNQIAGAERARKAIAVGLTAHPYLCLQHLIPCLDKKLLHATKERKMVVALSCARQRTGKRVLWRQKRQDHTLVVFDDETVERWSLEAEGVANNSDSGKGEVTAVVVNKGRPRPPVKKKKPRSFPEHPGIAVGKPWEKKEGNEFPHRPSMIPPDMDGRYEVDRIMEHGYFSTGGRGRPQKQFKMELERHAPCAFSPLIVKMSEKTKLKSVMMWKAWRTVTAISYSVLAGPRISAESLATSVADLLRSGILNEDSDLESRAFVVDLDRYYRDYGFGEDMNDWYKEEDVMRPDLPLGHEGSGTEGEYKLDDSLAKAQEDPSGDTSEAVDASDQTTT</sequence>
<dbReference type="PANTHER" id="PTHR32166">
    <property type="entry name" value="OSJNBA0013A04.12 PROTEIN"/>
    <property type="match status" value="1"/>
</dbReference>
<feature type="compositionally biased region" description="Basic and acidic residues" evidence="2">
    <location>
        <begin position="2693"/>
        <end position="2706"/>
    </location>
</feature>
<comment type="caution">
    <text evidence="5">The sequence shown here is derived from an EMBL/GenBank/DDBJ whole genome shotgun (WGS) entry which is preliminary data.</text>
</comment>
<feature type="domain" description="Tf2-1-like SH3-like" evidence="4">
    <location>
        <begin position="1762"/>
        <end position="1827"/>
    </location>
</feature>
<evidence type="ECO:0000259" key="3">
    <source>
        <dbReference type="Pfam" id="PF04937"/>
    </source>
</evidence>
<feature type="compositionally biased region" description="Basic and acidic residues" evidence="2">
    <location>
        <begin position="865"/>
        <end position="901"/>
    </location>
</feature>
<feature type="compositionally biased region" description="Basic residues" evidence="2">
    <location>
        <begin position="2501"/>
        <end position="2512"/>
    </location>
</feature>
<feature type="domain" description="DUF659" evidence="3">
    <location>
        <begin position="298"/>
        <end position="453"/>
    </location>
</feature>
<dbReference type="Gramene" id="GBG64381">
    <property type="protein sequence ID" value="GBG64381"/>
    <property type="gene ID" value="CBR_g41582"/>
</dbReference>
<dbReference type="InterPro" id="IPR007021">
    <property type="entry name" value="DUF659"/>
</dbReference>
<feature type="compositionally biased region" description="Pro residues" evidence="2">
    <location>
        <begin position="1258"/>
        <end position="1267"/>
    </location>
</feature>
<dbReference type="InterPro" id="IPR036397">
    <property type="entry name" value="RNaseH_sf"/>
</dbReference>
<feature type="compositionally biased region" description="Polar residues" evidence="2">
    <location>
        <begin position="916"/>
        <end position="933"/>
    </location>
</feature>
<name>A0A388K2U6_CHABU</name>
<keyword evidence="1" id="KW-0175">Coiled coil</keyword>
<feature type="region of interest" description="Disordered" evidence="2">
    <location>
        <begin position="2501"/>
        <end position="2543"/>
    </location>
</feature>
<gene>
    <name evidence="5" type="ORF">CBR_g41582</name>
</gene>
<dbReference type="Pfam" id="PF24626">
    <property type="entry name" value="SH3_Tf2-1"/>
    <property type="match status" value="1"/>
</dbReference>
<dbReference type="PANTHER" id="PTHR32166:SF123">
    <property type="entry name" value="BED-TYPE DOMAIN-CONTAINING PROTEIN"/>
    <property type="match status" value="1"/>
</dbReference>
<feature type="region of interest" description="Disordered" evidence="2">
    <location>
        <begin position="1256"/>
        <end position="1337"/>
    </location>
</feature>
<dbReference type="Pfam" id="PF04937">
    <property type="entry name" value="DUF659"/>
    <property type="match status" value="1"/>
</dbReference>
<feature type="region of interest" description="Disordered" evidence="2">
    <location>
        <begin position="1419"/>
        <end position="1466"/>
    </location>
</feature>
<protein>
    <submittedName>
        <fullName evidence="5">Uncharacterized protein</fullName>
    </submittedName>
</protein>
<dbReference type="EMBL" id="BFEA01000049">
    <property type="protein sequence ID" value="GBG64381.1"/>
    <property type="molecule type" value="Genomic_DNA"/>
</dbReference>
<feature type="compositionally biased region" description="Acidic residues" evidence="2">
    <location>
        <begin position="851"/>
        <end position="863"/>
    </location>
</feature>
<feature type="region of interest" description="Disordered" evidence="2">
    <location>
        <begin position="2680"/>
        <end position="2724"/>
    </location>
</feature>
<reference evidence="5 6" key="1">
    <citation type="journal article" date="2018" name="Cell">
        <title>The Chara Genome: Secondary Complexity and Implications for Plant Terrestrialization.</title>
        <authorList>
            <person name="Nishiyama T."/>
            <person name="Sakayama H."/>
            <person name="Vries J.D."/>
            <person name="Buschmann H."/>
            <person name="Saint-Marcoux D."/>
            <person name="Ullrich K.K."/>
            <person name="Haas F.B."/>
            <person name="Vanderstraeten L."/>
            <person name="Becker D."/>
            <person name="Lang D."/>
            <person name="Vosolsobe S."/>
            <person name="Rombauts S."/>
            <person name="Wilhelmsson P.K.I."/>
            <person name="Janitza P."/>
            <person name="Kern R."/>
            <person name="Heyl A."/>
            <person name="Rumpler F."/>
            <person name="Villalobos L.I.A.C."/>
            <person name="Clay J.M."/>
            <person name="Skokan R."/>
            <person name="Toyoda A."/>
            <person name="Suzuki Y."/>
            <person name="Kagoshima H."/>
            <person name="Schijlen E."/>
            <person name="Tajeshwar N."/>
            <person name="Catarino B."/>
            <person name="Hetherington A.J."/>
            <person name="Saltykova A."/>
            <person name="Bonnot C."/>
            <person name="Breuninger H."/>
            <person name="Symeonidi A."/>
            <person name="Radhakrishnan G.V."/>
            <person name="Van Nieuwerburgh F."/>
            <person name="Deforce D."/>
            <person name="Chang C."/>
            <person name="Karol K.G."/>
            <person name="Hedrich R."/>
            <person name="Ulvskov P."/>
            <person name="Glockner G."/>
            <person name="Delwiche C.F."/>
            <person name="Petrasek J."/>
            <person name="Van de Peer Y."/>
            <person name="Friml J."/>
            <person name="Beilby M."/>
            <person name="Dolan L."/>
            <person name="Kohara Y."/>
            <person name="Sugano S."/>
            <person name="Fujiyama A."/>
            <person name="Delaux P.-M."/>
            <person name="Quint M."/>
            <person name="TheiBen G."/>
            <person name="Hagemann M."/>
            <person name="Harholt J."/>
            <person name="Dunand C."/>
            <person name="Zachgo S."/>
            <person name="Langdale J."/>
            <person name="Maumus F."/>
            <person name="Straeten D.V.D."/>
            <person name="Gould S.B."/>
            <person name="Rensing S.A."/>
        </authorList>
    </citation>
    <scope>NUCLEOTIDE SEQUENCE [LARGE SCALE GENOMIC DNA]</scope>
    <source>
        <strain evidence="5 6">S276</strain>
    </source>
</reference>
<feature type="region of interest" description="Disordered" evidence="2">
    <location>
        <begin position="38"/>
        <end position="63"/>
    </location>
</feature>
<dbReference type="SUPFAM" id="SSF53098">
    <property type="entry name" value="Ribonuclease H-like"/>
    <property type="match status" value="2"/>
</dbReference>
<accession>A0A388K2U6</accession>
<dbReference type="Gene3D" id="3.30.420.10">
    <property type="entry name" value="Ribonuclease H-like superfamily/Ribonuclease H"/>
    <property type="match status" value="1"/>
</dbReference>
<feature type="compositionally biased region" description="Basic and acidic residues" evidence="2">
    <location>
        <begin position="1513"/>
        <end position="1545"/>
    </location>
</feature>
<keyword evidence="6" id="KW-1185">Reference proteome</keyword>
<feature type="compositionally biased region" description="Pro residues" evidence="2">
    <location>
        <begin position="936"/>
        <end position="952"/>
    </location>
</feature>